<organism evidence="1 2">
    <name type="scientific">Streptomyces pratisoli</name>
    <dbReference type="NCBI Taxonomy" id="3139917"/>
    <lineage>
        <taxon>Bacteria</taxon>
        <taxon>Bacillati</taxon>
        <taxon>Actinomycetota</taxon>
        <taxon>Actinomycetes</taxon>
        <taxon>Kitasatosporales</taxon>
        <taxon>Streptomycetaceae</taxon>
        <taxon>Streptomyces</taxon>
    </lineage>
</organism>
<comment type="caution">
    <text evidence="1">The sequence shown here is derived from an EMBL/GenBank/DDBJ whole genome shotgun (WGS) entry which is preliminary data.</text>
</comment>
<evidence type="ECO:0000313" key="2">
    <source>
        <dbReference type="Proteomes" id="UP001375539"/>
    </source>
</evidence>
<gene>
    <name evidence="1" type="ORF">WKI58_21570</name>
</gene>
<accession>A0ACC6QLD3</accession>
<sequence>MSRADARTDSGAGTTGAGTTVPGATEAGATEVGPAATDSGAGTTGIGTTGVGTSAAGTPRLLWSLGLFRSELVTTFRRWRTLALLGVLAAVPVLIGVAIRIETSDGGSVGGGGQGPAFFTQITNNGLFLVFAALAATLPVFLPMAVGVVAGDAVAGETNSGTLRYLLVAPAGRTRLLLAKYAATLAFCLAATLAVAASALAAGALLFPLGDVTTISGTRISFMDGLLRALLVAVLVAASLTGIAALGLFVSTLTGSGVAAMATTVGLVITVQILNSIPQLDAVHPYLFPHHWLSFADVLREPVYWDDVLRNLGLQGAYVAVFGSAAWARFTSKDITA</sequence>
<reference evidence="1" key="1">
    <citation type="submission" date="2024-03" db="EMBL/GenBank/DDBJ databases">
        <title>Novel Streptomyces species of biotechnological and ecological value are a feature of Machair soil.</title>
        <authorList>
            <person name="Prole J.R."/>
            <person name="Goodfellow M."/>
            <person name="Allenby N."/>
            <person name="Ward A.C."/>
        </authorList>
    </citation>
    <scope>NUCLEOTIDE SEQUENCE</scope>
    <source>
        <strain evidence="1">MS1.AVA.4</strain>
    </source>
</reference>
<dbReference type="Proteomes" id="UP001375539">
    <property type="component" value="Unassembled WGS sequence"/>
</dbReference>
<name>A0ACC6QLD3_9ACTN</name>
<evidence type="ECO:0000313" key="1">
    <source>
        <dbReference type="EMBL" id="MEJ8659071.1"/>
    </source>
</evidence>
<proteinExistence type="predicted"/>
<protein>
    <submittedName>
        <fullName evidence="1">ABC transporter permease</fullName>
    </submittedName>
</protein>
<dbReference type="EMBL" id="JBBKAI010000002">
    <property type="protein sequence ID" value="MEJ8659071.1"/>
    <property type="molecule type" value="Genomic_DNA"/>
</dbReference>
<keyword evidence="2" id="KW-1185">Reference proteome</keyword>